<dbReference type="Gene3D" id="3.30.200.20">
    <property type="entry name" value="Phosphorylase Kinase, domain 1"/>
    <property type="match status" value="1"/>
</dbReference>
<dbReference type="Proteomes" id="UP001379533">
    <property type="component" value="Chromosome"/>
</dbReference>
<dbReference type="Gene3D" id="1.10.510.10">
    <property type="entry name" value="Transferase(Phosphotransferase) domain 1"/>
    <property type="match status" value="1"/>
</dbReference>
<evidence type="ECO:0000313" key="7">
    <source>
        <dbReference type="EMBL" id="WXB00067.1"/>
    </source>
</evidence>
<keyword evidence="4" id="KW-0067">ATP-binding</keyword>
<feature type="transmembrane region" description="Helical" evidence="5">
    <location>
        <begin position="469"/>
        <end position="490"/>
    </location>
</feature>
<protein>
    <submittedName>
        <fullName evidence="7">Protein kinase</fullName>
    </submittedName>
</protein>
<proteinExistence type="predicted"/>
<keyword evidence="1" id="KW-0808">Transferase</keyword>
<dbReference type="Pfam" id="PF00069">
    <property type="entry name" value="Pkinase"/>
    <property type="match status" value="1"/>
</dbReference>
<dbReference type="RefSeq" id="WP_394850707.1">
    <property type="nucleotide sequence ID" value="NZ_CP089982.1"/>
</dbReference>
<keyword evidence="5" id="KW-0812">Transmembrane</keyword>
<dbReference type="EMBL" id="CP089982">
    <property type="protein sequence ID" value="WXB00067.1"/>
    <property type="molecule type" value="Genomic_DNA"/>
</dbReference>
<evidence type="ECO:0000256" key="3">
    <source>
        <dbReference type="ARBA" id="ARBA00022777"/>
    </source>
</evidence>
<keyword evidence="5" id="KW-0472">Membrane</keyword>
<dbReference type="PANTHER" id="PTHR24348">
    <property type="entry name" value="SERINE/THREONINE-PROTEIN KINASE UNC-51-RELATED"/>
    <property type="match status" value="1"/>
</dbReference>
<evidence type="ECO:0000259" key="6">
    <source>
        <dbReference type="PROSITE" id="PS50011"/>
    </source>
</evidence>
<evidence type="ECO:0000256" key="2">
    <source>
        <dbReference type="ARBA" id="ARBA00022741"/>
    </source>
</evidence>
<gene>
    <name evidence="7" type="ORF">LZC95_25025</name>
</gene>
<dbReference type="PROSITE" id="PS00108">
    <property type="entry name" value="PROTEIN_KINASE_ST"/>
    <property type="match status" value="1"/>
</dbReference>
<keyword evidence="3 7" id="KW-0418">Kinase</keyword>
<reference evidence="7 8" key="1">
    <citation type="submission" date="2021-12" db="EMBL/GenBank/DDBJ databases">
        <title>Discovery of the Pendulisporaceae a myxobacterial family with distinct sporulation behavior and unique specialized metabolism.</title>
        <authorList>
            <person name="Garcia R."/>
            <person name="Popoff A."/>
            <person name="Bader C.D."/>
            <person name="Loehr J."/>
            <person name="Walesch S."/>
            <person name="Walt C."/>
            <person name="Boldt J."/>
            <person name="Bunk B."/>
            <person name="Haeckl F.J.F.P.J."/>
            <person name="Gunesch A.P."/>
            <person name="Birkelbach J."/>
            <person name="Nuebel U."/>
            <person name="Pietschmann T."/>
            <person name="Bach T."/>
            <person name="Mueller R."/>
        </authorList>
    </citation>
    <scope>NUCLEOTIDE SEQUENCE [LARGE SCALE GENOMIC DNA]</scope>
    <source>
        <strain evidence="7 8">MSr12523</strain>
    </source>
</reference>
<dbReference type="GO" id="GO:0016301">
    <property type="term" value="F:kinase activity"/>
    <property type="evidence" value="ECO:0007669"/>
    <property type="project" value="UniProtKB-KW"/>
</dbReference>
<accession>A0ABZ2KN25</accession>
<dbReference type="SUPFAM" id="SSF56112">
    <property type="entry name" value="Protein kinase-like (PK-like)"/>
    <property type="match status" value="1"/>
</dbReference>
<dbReference type="InterPro" id="IPR000719">
    <property type="entry name" value="Prot_kinase_dom"/>
</dbReference>
<dbReference type="SMART" id="SM00220">
    <property type="entry name" value="S_TKc"/>
    <property type="match status" value="1"/>
</dbReference>
<dbReference type="InterPro" id="IPR011009">
    <property type="entry name" value="Kinase-like_dom_sf"/>
</dbReference>
<keyword evidence="5" id="KW-1133">Transmembrane helix</keyword>
<dbReference type="PANTHER" id="PTHR24348:SF22">
    <property type="entry name" value="NON-SPECIFIC SERINE_THREONINE PROTEIN KINASE"/>
    <property type="match status" value="1"/>
</dbReference>
<name>A0ABZ2KN25_9BACT</name>
<dbReference type="InterPro" id="IPR045269">
    <property type="entry name" value="Atg1-like"/>
</dbReference>
<feature type="domain" description="Protein kinase" evidence="6">
    <location>
        <begin position="49"/>
        <end position="322"/>
    </location>
</feature>
<dbReference type="CDD" id="cd14014">
    <property type="entry name" value="STKc_PknB_like"/>
    <property type="match status" value="1"/>
</dbReference>
<keyword evidence="2" id="KW-0547">Nucleotide-binding</keyword>
<dbReference type="InterPro" id="IPR008271">
    <property type="entry name" value="Ser/Thr_kinase_AS"/>
</dbReference>
<evidence type="ECO:0000313" key="8">
    <source>
        <dbReference type="Proteomes" id="UP001379533"/>
    </source>
</evidence>
<sequence length="491" mass="52712">MKSCPKCQRVYPNDAGFCAADGTGLVFTSMVPVASEDDRRIGLRLCNRYEIRRVIADGGMGRVYEGVDKATDTRIAVKVLHDDVARDEVSVERFRREFEISAKLPHDHIVQVLDFQQDPQTRDWLMVMEFLDGEELRVVLRREHSIPPERVIRMLSQTAIGLDAAHAINFVHRDLKPDNLFLCGSRDGDVVKILDFGSVKDKNTDAKKLTVLGTTIGSPYYMAPEQAQGLETLDSRADVFALAAIAYECLCGGVPFPGTNGPSILLAILTKDADPPSVRCQGRSNPPPPALDDVMEEAMAKNPNIRTQSVGMLADAVGRAYGLTGDHFAWAKTPQAELAQLIETARPHLLKTRQINVLEASADPFAMSQPVAAHPGFPPTAPAAGLVHAQSGGGGIVVQSPDGGAVPYGALAGKAPPPDAYAPSPPVQYDARAAEVAARTANTVPGRSNGVEDEPIEIAGLSSKDQPKWLMPAIAGGVVLLLLIIVLIAMK</sequence>
<evidence type="ECO:0000256" key="4">
    <source>
        <dbReference type="ARBA" id="ARBA00022840"/>
    </source>
</evidence>
<evidence type="ECO:0000256" key="1">
    <source>
        <dbReference type="ARBA" id="ARBA00022679"/>
    </source>
</evidence>
<dbReference type="PROSITE" id="PS50011">
    <property type="entry name" value="PROTEIN_KINASE_DOM"/>
    <property type="match status" value="1"/>
</dbReference>
<keyword evidence="8" id="KW-1185">Reference proteome</keyword>
<organism evidence="7 8">
    <name type="scientific">Pendulispora brunnea</name>
    <dbReference type="NCBI Taxonomy" id="2905690"/>
    <lineage>
        <taxon>Bacteria</taxon>
        <taxon>Pseudomonadati</taxon>
        <taxon>Myxococcota</taxon>
        <taxon>Myxococcia</taxon>
        <taxon>Myxococcales</taxon>
        <taxon>Sorangiineae</taxon>
        <taxon>Pendulisporaceae</taxon>
        <taxon>Pendulispora</taxon>
    </lineage>
</organism>
<evidence type="ECO:0000256" key="5">
    <source>
        <dbReference type="SAM" id="Phobius"/>
    </source>
</evidence>